<dbReference type="Gene3D" id="1.50.10.100">
    <property type="entry name" value="Chondroitin AC/alginate lyase"/>
    <property type="match status" value="1"/>
</dbReference>
<evidence type="ECO:0008006" key="8">
    <source>
        <dbReference type="Google" id="ProtNLM"/>
    </source>
</evidence>
<feature type="transmembrane region" description="Helical" evidence="2">
    <location>
        <begin position="21"/>
        <end position="38"/>
    </location>
</feature>
<evidence type="ECO:0000259" key="4">
    <source>
        <dbReference type="Pfam" id="PF26374"/>
    </source>
</evidence>
<sequence length="847" mass="97470">MSNRNYVIVKHMTLLKQVKITACYVFLVWITITQFKAWSQTQERPFILVKASEREKILDKIEKQDWANEIYTNLQKETNRRVDIFYKNPEAFIKKLPFDWSKKQQNQFPPFLKTTHVANGVQENLDNATDEEWRPAELLINNLQVALNCGVMYYLTEDEKYAYVASSILYSFLKSVQQSEVSTWRGRGGWLFPYDGFREVRVIGYKLPLIYDFIHPYLKQEGKAFDIFKNNKVSFPFEDAQKVFKAYANITVNYGQTGSNHCALEAPSLVFNALAMDDDTDREQWLSYFLTESTENQDALNVMVKNYKNEGDIWPETSQYLNHTTSILARLMLVVNKYNPSLKLGKKYPNVLHALPRLDYFVYPNNEIVRWGDGHRRAHAPYEAYENAYALAKMDGLTQIQNKFAPLISGAIRKGKYKRKGIEALFWYDDDFKDAPVNIELSRTDRVYHAGIVLQRNLSSTGNPKDDMMCFVGGAHMVHGHAEGMNIELYGEGQVLGVDHGRKSYGKNLHENYSRIFAAHNTVIVNGSSQGEGGWVNLGMNKVKPVTMEPEVGKEGVSPHHSFSLTSFVDDKGDKAEATQERTLALIRTSPTTGYYVDVFRSKSRLPNEYHDYLYHNIGDELVFDNQDLDFKETPDRYMANANAPWKRNKQYRHPGWHFFEDVNTSKLYASDVKATFHTKKLEQGAVFMQLHIPGFENRTYTKVKAPTTFESPEPYNHMPTPTLVIRKEGEAWNNPFVVVFEPFNDMETPSVQSVTKIEQDGIYKGLKIVSKTPSETVTQFIITQSKNQVFKNDTLGIHFEGTFAIITINEDDSLKSIYVGEGEKLSYKNEVVTTNSLKSYYKDYSK</sequence>
<evidence type="ECO:0000256" key="1">
    <source>
        <dbReference type="ARBA" id="ARBA00004196"/>
    </source>
</evidence>
<name>A0A562YHJ7_9FLAO</name>
<dbReference type="Gene3D" id="2.70.98.70">
    <property type="match status" value="1"/>
</dbReference>
<evidence type="ECO:0000259" key="3">
    <source>
        <dbReference type="Pfam" id="PF07940"/>
    </source>
</evidence>
<comment type="subcellular location">
    <subcellularLocation>
        <location evidence="1">Cell envelope</location>
    </subcellularLocation>
</comment>
<dbReference type="OrthoDB" id="8732671at2"/>
<keyword evidence="2" id="KW-0472">Membrane</keyword>
<keyword evidence="2" id="KW-1133">Transmembrane helix</keyword>
<dbReference type="InterPro" id="IPR058848">
    <property type="entry name" value="Ulvan_lyase_C"/>
</dbReference>
<dbReference type="InterPro" id="IPR012480">
    <property type="entry name" value="Hepar_II_III_C"/>
</dbReference>
<comment type="caution">
    <text evidence="6">The sequence shown here is derived from an EMBL/GenBank/DDBJ whole genome shotgun (WGS) entry which is preliminary data.</text>
</comment>
<proteinExistence type="predicted"/>
<evidence type="ECO:0000256" key="2">
    <source>
        <dbReference type="SAM" id="Phobius"/>
    </source>
</evidence>
<reference evidence="6 7" key="2">
    <citation type="submission" date="2019-07" db="EMBL/GenBank/DDBJ databases">
        <title>Seonamhaeicola sp. W255 draft genome.</title>
        <authorList>
            <person name="Zhang X.-Y."/>
            <person name="Zhang R."/>
            <person name="Zhong Y.-L."/>
            <person name="Du Z.-J."/>
        </authorList>
    </citation>
    <scope>NUCLEOTIDE SEQUENCE [LARGE SCALE GENOMIC DNA]</scope>
    <source>
        <strain evidence="6 7">W255</strain>
    </source>
</reference>
<reference evidence="6 7" key="1">
    <citation type="submission" date="2019-03" db="EMBL/GenBank/DDBJ databases">
        <authorList>
            <person name="Zhong Y.L."/>
        </authorList>
    </citation>
    <scope>NUCLEOTIDE SEQUENCE [LARGE SCALE GENOMIC DNA]</scope>
    <source>
        <strain evidence="6 7">W255</strain>
    </source>
</reference>
<dbReference type="EMBL" id="SMZJ02000001">
    <property type="protein sequence ID" value="TWO34495.1"/>
    <property type="molecule type" value="Genomic_DNA"/>
</dbReference>
<dbReference type="GO" id="GO:0016829">
    <property type="term" value="F:lyase activity"/>
    <property type="evidence" value="ECO:0007669"/>
    <property type="project" value="InterPro"/>
</dbReference>
<dbReference type="SUPFAM" id="SSF48230">
    <property type="entry name" value="Chondroitin AC/alginate lyase"/>
    <property type="match status" value="1"/>
</dbReference>
<protein>
    <recommendedName>
        <fullName evidence="8">Heparinase</fullName>
    </recommendedName>
</protein>
<evidence type="ECO:0000313" key="7">
    <source>
        <dbReference type="Proteomes" id="UP000295814"/>
    </source>
</evidence>
<keyword evidence="2" id="KW-0812">Transmembrane</keyword>
<dbReference type="Proteomes" id="UP000295814">
    <property type="component" value="Unassembled WGS sequence"/>
</dbReference>
<accession>A0A562YHJ7</accession>
<feature type="domain" description="Endo-acting ulvan lyase C-terminal" evidence="4">
    <location>
        <begin position="752"/>
        <end position="844"/>
    </location>
</feature>
<dbReference type="AlphaFoldDB" id="A0A562YHJ7"/>
<dbReference type="Pfam" id="PF07940">
    <property type="entry name" value="Hepar_II_III_C"/>
    <property type="match status" value="1"/>
</dbReference>
<gene>
    <name evidence="6" type="ORF">E1J38_001170</name>
</gene>
<organism evidence="6 7">
    <name type="scientific">Seonamhaeicola sediminis</name>
    <dbReference type="NCBI Taxonomy" id="2528206"/>
    <lineage>
        <taxon>Bacteria</taxon>
        <taxon>Pseudomonadati</taxon>
        <taxon>Bacteroidota</taxon>
        <taxon>Flavobacteriia</taxon>
        <taxon>Flavobacteriales</taxon>
        <taxon>Flavobacteriaceae</taxon>
    </lineage>
</organism>
<dbReference type="InterPro" id="IPR008929">
    <property type="entry name" value="Chondroitin_lyas"/>
</dbReference>
<dbReference type="Pfam" id="PF26374">
    <property type="entry name" value="Ulvan_lyaseC"/>
    <property type="match status" value="1"/>
</dbReference>
<evidence type="ECO:0000313" key="6">
    <source>
        <dbReference type="EMBL" id="TWO34495.1"/>
    </source>
</evidence>
<evidence type="ECO:0000259" key="5">
    <source>
        <dbReference type="Pfam" id="PF26377"/>
    </source>
</evidence>
<dbReference type="GO" id="GO:0030313">
    <property type="term" value="C:cell envelope"/>
    <property type="evidence" value="ECO:0007669"/>
    <property type="project" value="UniProtKB-SubCell"/>
</dbReference>
<dbReference type="InterPro" id="IPR058849">
    <property type="entry name" value="Ulvan_lyase_2nd"/>
</dbReference>
<dbReference type="Pfam" id="PF26377">
    <property type="entry name" value="Ulvan_lyase_2nd"/>
    <property type="match status" value="1"/>
</dbReference>
<feature type="domain" description="Heparinase II/III-like C-terminal" evidence="3">
    <location>
        <begin position="474"/>
        <end position="531"/>
    </location>
</feature>
<dbReference type="RefSeq" id="WP_133354710.1">
    <property type="nucleotide sequence ID" value="NZ_SMZJ02000001.1"/>
</dbReference>
<feature type="domain" description="Endo-acting ulvan lyase 2nd" evidence="5">
    <location>
        <begin position="310"/>
        <end position="424"/>
    </location>
</feature>
<keyword evidence="7" id="KW-1185">Reference proteome</keyword>